<dbReference type="Pfam" id="PF22741">
    <property type="entry name" value="PTP-NADK"/>
    <property type="match status" value="1"/>
</dbReference>
<comment type="caution">
    <text evidence="2">The sequence shown here is derived from an EMBL/GenBank/DDBJ whole genome shotgun (WGS) entry which is preliminary data.</text>
</comment>
<feature type="domain" description="DSP-PTPase phosphatase fused to NAD+ Kinase" evidence="1">
    <location>
        <begin position="45"/>
        <end position="153"/>
    </location>
</feature>
<dbReference type="RefSeq" id="WP_382166285.1">
    <property type="nucleotide sequence ID" value="NZ_JBHTBR010000002.1"/>
</dbReference>
<dbReference type="SUPFAM" id="SSF52799">
    <property type="entry name" value="(Phosphotyrosine protein) phosphatases II"/>
    <property type="match status" value="1"/>
</dbReference>
<organism evidence="2 3">
    <name type="scientific">Hirschia litorea</name>
    <dbReference type="NCBI Taxonomy" id="1199156"/>
    <lineage>
        <taxon>Bacteria</taxon>
        <taxon>Pseudomonadati</taxon>
        <taxon>Pseudomonadota</taxon>
        <taxon>Alphaproteobacteria</taxon>
        <taxon>Hyphomonadales</taxon>
        <taxon>Hyphomonadaceae</taxon>
        <taxon>Hirschia</taxon>
    </lineage>
</organism>
<evidence type="ECO:0000313" key="3">
    <source>
        <dbReference type="Proteomes" id="UP001596492"/>
    </source>
</evidence>
<name>A0ABW2IJR6_9PROT</name>
<accession>A0ABW2IJR6</accession>
<protein>
    <submittedName>
        <fullName evidence="2">Protein tyrosine phosphatase</fullName>
    </submittedName>
</protein>
<dbReference type="EMBL" id="JBHTBR010000002">
    <property type="protein sequence ID" value="MFC7291090.1"/>
    <property type="molecule type" value="Genomic_DNA"/>
</dbReference>
<evidence type="ECO:0000313" key="2">
    <source>
        <dbReference type="EMBL" id="MFC7291090.1"/>
    </source>
</evidence>
<gene>
    <name evidence="2" type="ORF">ACFQS8_05645</name>
</gene>
<dbReference type="InterPro" id="IPR055214">
    <property type="entry name" value="PTP-NADK"/>
</dbReference>
<dbReference type="Proteomes" id="UP001596492">
    <property type="component" value="Unassembled WGS sequence"/>
</dbReference>
<reference evidence="3" key="1">
    <citation type="journal article" date="2019" name="Int. J. Syst. Evol. Microbiol.">
        <title>The Global Catalogue of Microorganisms (GCM) 10K type strain sequencing project: providing services to taxonomists for standard genome sequencing and annotation.</title>
        <authorList>
            <consortium name="The Broad Institute Genomics Platform"/>
            <consortium name="The Broad Institute Genome Sequencing Center for Infectious Disease"/>
            <person name="Wu L."/>
            <person name="Ma J."/>
        </authorList>
    </citation>
    <scope>NUCLEOTIDE SEQUENCE [LARGE SCALE GENOMIC DNA]</scope>
    <source>
        <strain evidence="3">CCUG 51308</strain>
    </source>
</reference>
<dbReference type="Gene3D" id="3.90.190.10">
    <property type="entry name" value="Protein tyrosine phosphatase superfamily"/>
    <property type="match status" value="1"/>
</dbReference>
<evidence type="ECO:0000259" key="1">
    <source>
        <dbReference type="Pfam" id="PF22741"/>
    </source>
</evidence>
<keyword evidence="3" id="KW-1185">Reference proteome</keyword>
<sequence length="231" mass="26829">MGKKLKEPRDISTPEGRKLAKHDLMWGDHGFLRLKFRNLHKISDEMYRGNQPSPKQVAAYAKEQGIKTIINLRGESPKGYYVLEKEACDENCIDLVDFQMFSRDTPTREKIHAAKYLFDNIAYPAFMHCKSGADRAGIMSVLYMHFRKGLPISEAIEQLSFKYLHVKEGKTGMLDYFFQRYLDFVAATPEGETPLTFLEWVDGPYDREAVKADFLATWKAKMMIDRILRRE</sequence>
<proteinExistence type="predicted"/>
<dbReference type="InterPro" id="IPR029021">
    <property type="entry name" value="Prot-tyrosine_phosphatase-like"/>
</dbReference>